<gene>
    <name evidence="4" type="ORF">TrRE_jg8032</name>
</gene>
<evidence type="ECO:0000313" key="5">
    <source>
        <dbReference type="Proteomes" id="UP001165082"/>
    </source>
</evidence>
<dbReference type="InterPro" id="IPR003737">
    <property type="entry name" value="GlcNAc_PI_deacetylase-related"/>
</dbReference>
<keyword evidence="3" id="KW-1133">Transmembrane helix</keyword>
<comment type="similarity">
    <text evidence="1">Belongs to the PIGL family.</text>
</comment>
<accession>A0A9W7G775</accession>
<feature type="transmembrane region" description="Helical" evidence="3">
    <location>
        <begin position="260"/>
        <end position="287"/>
    </location>
</feature>
<dbReference type="AlphaFoldDB" id="A0A9W7G775"/>
<dbReference type="GO" id="GO:0000225">
    <property type="term" value="F:N-acetylglucosaminylphosphatidylinositol deacetylase activity"/>
    <property type="evidence" value="ECO:0007669"/>
    <property type="project" value="UniProtKB-EC"/>
</dbReference>
<comment type="caution">
    <text evidence="4">The sequence shown here is derived from an EMBL/GenBank/DDBJ whole genome shotgun (WGS) entry which is preliminary data.</text>
</comment>
<name>A0A9W7G775_9STRA</name>
<evidence type="ECO:0000256" key="2">
    <source>
        <dbReference type="ARBA" id="ARBA00012176"/>
    </source>
</evidence>
<reference evidence="4" key="1">
    <citation type="submission" date="2022-07" db="EMBL/GenBank/DDBJ databases">
        <title>Genome analysis of Parmales, a sister group of diatoms, reveals the evolutionary specialization of diatoms from phago-mixotrophs to photoautotrophs.</title>
        <authorList>
            <person name="Ban H."/>
            <person name="Sato S."/>
            <person name="Yoshikawa S."/>
            <person name="Kazumasa Y."/>
            <person name="Nakamura Y."/>
            <person name="Ichinomiya M."/>
            <person name="Saitoh K."/>
            <person name="Sato N."/>
            <person name="Blanc-Mathieu R."/>
            <person name="Endo H."/>
            <person name="Kuwata A."/>
            <person name="Ogata H."/>
        </authorList>
    </citation>
    <scope>NUCLEOTIDE SEQUENCE</scope>
</reference>
<dbReference type="GO" id="GO:0005783">
    <property type="term" value="C:endoplasmic reticulum"/>
    <property type="evidence" value="ECO:0007669"/>
    <property type="project" value="TreeGrafter"/>
</dbReference>
<dbReference type="EC" id="3.5.1.89" evidence="2"/>
<evidence type="ECO:0000313" key="4">
    <source>
        <dbReference type="EMBL" id="GMI36009.1"/>
    </source>
</evidence>
<keyword evidence="3" id="KW-0472">Membrane</keyword>
<evidence type="ECO:0000256" key="1">
    <source>
        <dbReference type="ARBA" id="ARBA00006066"/>
    </source>
</evidence>
<dbReference type="Proteomes" id="UP001165082">
    <property type="component" value="Unassembled WGS sequence"/>
</dbReference>
<proteinExistence type="inferred from homology"/>
<dbReference type="InterPro" id="IPR024078">
    <property type="entry name" value="LmbE-like_dom_sf"/>
</dbReference>
<dbReference type="PANTHER" id="PTHR12993:SF11">
    <property type="entry name" value="N-ACETYLGLUCOSAMINYL-PHOSPHATIDYLINOSITOL DE-N-ACETYLASE"/>
    <property type="match status" value="1"/>
</dbReference>
<keyword evidence="5" id="KW-1185">Reference proteome</keyword>
<dbReference type="OrthoDB" id="440160at2759"/>
<organism evidence="4 5">
    <name type="scientific">Triparma retinervis</name>
    <dbReference type="NCBI Taxonomy" id="2557542"/>
    <lineage>
        <taxon>Eukaryota</taxon>
        <taxon>Sar</taxon>
        <taxon>Stramenopiles</taxon>
        <taxon>Ochrophyta</taxon>
        <taxon>Bolidophyceae</taxon>
        <taxon>Parmales</taxon>
        <taxon>Triparmaceae</taxon>
        <taxon>Triparma</taxon>
    </lineage>
</organism>
<evidence type="ECO:0000256" key="3">
    <source>
        <dbReference type="SAM" id="Phobius"/>
    </source>
</evidence>
<protein>
    <recommendedName>
        <fullName evidence="2">N-acetylglucosaminylphosphatidylinositol deacetylase</fullName>
        <ecNumber evidence="2">3.5.1.89</ecNumber>
    </recommendedName>
</protein>
<dbReference type="PANTHER" id="PTHR12993">
    <property type="entry name" value="N-ACETYLGLUCOSAMINYL-PHOSPHATIDYLINOSITOL DE-N-ACETYLASE-RELATED"/>
    <property type="match status" value="1"/>
</dbReference>
<keyword evidence="3" id="KW-0812">Transmembrane</keyword>
<dbReference type="EMBL" id="BRXZ01007923">
    <property type="protein sequence ID" value="GMI36009.1"/>
    <property type="molecule type" value="Genomic_DNA"/>
</dbReference>
<dbReference type="Pfam" id="PF02585">
    <property type="entry name" value="PIG-L"/>
    <property type="match status" value="1"/>
</dbReference>
<dbReference type="SUPFAM" id="SSF102588">
    <property type="entry name" value="LmbE-like"/>
    <property type="match status" value="1"/>
</dbReference>
<dbReference type="Gene3D" id="3.40.50.10320">
    <property type="entry name" value="LmbE-like"/>
    <property type="match status" value="1"/>
</dbReference>
<feature type="transmembrane region" description="Helical" evidence="3">
    <location>
        <begin position="222"/>
        <end position="240"/>
    </location>
</feature>
<sequence length="304" mass="34246">MTRDLNLTTPTLLVVAHPDDECMFFTPTLLSFEKVEVICLTDGGYRGKEDGILRRGEMKRSCEEVFDVEGCHFASIPGVDDTPVSGEWSGKEDKVVELIESMVKKLGNGKKAVNIVTFDEGGVSGHCNHCDCSAILQSWFDELPEEEGGSESRGSFLSGVRVRLFQLRTVETYLKYSMHLGYPRLTLPYWVHGASCEFVLASKEGMTFARRGMEMHESQYVWYRRLFVLFSSYVCTNVLVERRQQGQNYHSNRGKSVAALVVIGAMLALNITGFGLYPNAAFILLTINRYFQWLGGELFRRNGV</sequence>